<accession>A0ABW4SDZ7</accession>
<dbReference type="PANTHER" id="PTHR37826:SF2">
    <property type="entry name" value="ZINC-RIBBON DOMAIN-CONTAINING PROTEIN"/>
    <property type="match status" value="1"/>
</dbReference>
<protein>
    <submittedName>
        <fullName evidence="3">SPFH domain-containing protein</fullName>
    </submittedName>
</protein>
<feature type="domain" description="SPFH" evidence="2">
    <location>
        <begin position="26"/>
        <end position="236"/>
    </location>
</feature>
<dbReference type="CDD" id="cd03408">
    <property type="entry name" value="SPFH_like_u1"/>
    <property type="match status" value="1"/>
</dbReference>
<dbReference type="InterPro" id="IPR033880">
    <property type="entry name" value="SPFH_YdjI"/>
</dbReference>
<name>A0ABW4SDZ7_9BACL</name>
<dbReference type="RefSeq" id="WP_381535289.1">
    <property type="nucleotide sequence ID" value="NZ_JBHUGI010000002.1"/>
</dbReference>
<organism evidence="3 4">
    <name type="scientific">Sporosarcina siberiensis</name>
    <dbReference type="NCBI Taxonomy" id="1365606"/>
    <lineage>
        <taxon>Bacteria</taxon>
        <taxon>Bacillati</taxon>
        <taxon>Bacillota</taxon>
        <taxon>Bacilli</taxon>
        <taxon>Bacillales</taxon>
        <taxon>Caryophanaceae</taxon>
        <taxon>Sporosarcina</taxon>
    </lineage>
</organism>
<dbReference type="EMBL" id="JBHUGI010000002">
    <property type="protein sequence ID" value="MFD1926639.1"/>
    <property type="molecule type" value="Genomic_DNA"/>
</dbReference>
<evidence type="ECO:0000313" key="3">
    <source>
        <dbReference type="EMBL" id="MFD1926639.1"/>
    </source>
</evidence>
<evidence type="ECO:0000259" key="2">
    <source>
        <dbReference type="Pfam" id="PF13421"/>
    </source>
</evidence>
<keyword evidence="4" id="KW-1185">Reference proteome</keyword>
<dbReference type="InterPro" id="IPR036013">
    <property type="entry name" value="Band_7/SPFH_dom_sf"/>
</dbReference>
<dbReference type="SUPFAM" id="SSF117892">
    <property type="entry name" value="Band 7/SPFH domain"/>
    <property type="match status" value="1"/>
</dbReference>
<dbReference type="Pfam" id="PF12773">
    <property type="entry name" value="DZR"/>
    <property type="match status" value="1"/>
</dbReference>
<proteinExistence type="predicted"/>
<sequence length="382" mass="42109">MGLFGFFKSQFIEVIEWTDSSTNTLVYRFPVQGNEIKMGAELTVRESQVAIFVNEGEIADVFGPGRHLLWTQNMPILTKLKSWKHGFNSPFKAEVYFVNTKQFINQKWGTSNPIMMRDSDFGIIRLRGYGIYSYRVSEPTVFLRELFGTNASYDTSNIEEQLKKMILSGLTDLFAESKIPALDLAMHYDELSTLGKEKMEERFSKFGFAITSLYIENLSLPAEVEQAMDKRTSMGVIGDLGQYQQFQAAEALREAARNEGGGLAGAGAGLGAGAALGGMMTNAFTGNNQQANTPNPTNAQSDKINCPHCNELILADAKFCKECGKSVQTKKVPCINCQAEINKDAKFCGECGTKQETEKTCGKCGHKNALHAKFCGDCGESL</sequence>
<dbReference type="PANTHER" id="PTHR37826">
    <property type="entry name" value="FLOTILLIN BAND_7_5 DOMAIN PROTEIN"/>
    <property type="match status" value="1"/>
</dbReference>
<dbReference type="InterPro" id="IPR025874">
    <property type="entry name" value="DZR"/>
</dbReference>
<dbReference type="Pfam" id="PF13421">
    <property type="entry name" value="Band_7_1"/>
    <property type="match status" value="1"/>
</dbReference>
<reference evidence="4" key="1">
    <citation type="journal article" date="2019" name="Int. J. Syst. Evol. Microbiol.">
        <title>The Global Catalogue of Microorganisms (GCM) 10K type strain sequencing project: providing services to taxonomists for standard genome sequencing and annotation.</title>
        <authorList>
            <consortium name="The Broad Institute Genomics Platform"/>
            <consortium name="The Broad Institute Genome Sequencing Center for Infectious Disease"/>
            <person name="Wu L."/>
            <person name="Ma J."/>
        </authorList>
    </citation>
    <scope>NUCLEOTIDE SEQUENCE [LARGE SCALE GENOMIC DNA]</scope>
    <source>
        <strain evidence="4">CGMCC 4.7177</strain>
    </source>
</reference>
<feature type="domain" description="DZANK-type" evidence="1">
    <location>
        <begin position="306"/>
        <end position="352"/>
    </location>
</feature>
<dbReference type="Gene3D" id="3.30.479.30">
    <property type="entry name" value="Band 7 domain"/>
    <property type="match status" value="1"/>
</dbReference>
<dbReference type="Proteomes" id="UP001597218">
    <property type="component" value="Unassembled WGS sequence"/>
</dbReference>
<evidence type="ECO:0000259" key="1">
    <source>
        <dbReference type="Pfam" id="PF12773"/>
    </source>
</evidence>
<comment type="caution">
    <text evidence="3">The sequence shown here is derived from an EMBL/GenBank/DDBJ whole genome shotgun (WGS) entry which is preliminary data.</text>
</comment>
<evidence type="ECO:0000313" key="4">
    <source>
        <dbReference type="Proteomes" id="UP001597218"/>
    </source>
</evidence>
<gene>
    <name evidence="3" type="ORF">ACFSFY_00940</name>
</gene>